<proteinExistence type="predicted"/>
<protein>
    <recommendedName>
        <fullName evidence="2">DUF3196 domain-containing protein</fullName>
    </recommendedName>
</protein>
<evidence type="ECO:0000313" key="1">
    <source>
        <dbReference type="EMBL" id="MPM52603.1"/>
    </source>
</evidence>
<sequence length="235" mass="27080">MANYYEQLISRIYEAIQAQNFQMAANLIDEELRMPYIPQAVEKQLNDIKDNLPKPEKILKVISDPDDLAALLNGTSEQQVLAVDYLGSLNLRSYMDLVQSYLLTEHPMIIKCFLISTLIKQQIANELEIIKDGIAYRFIPAMLEEPTATEGYQKAEAILTAWLGNDDPTLLNMCLDVLYQTAFLKLPEAYEYDEGDTLANSVIWYVLRAMQDESRWQQFAAQHEIRENYLMDINL</sequence>
<name>A0A645AP33_9ZZZZ</name>
<gene>
    <name evidence="1" type="ORF">SDC9_99363</name>
</gene>
<dbReference type="AlphaFoldDB" id="A0A645AP33"/>
<reference evidence="1" key="1">
    <citation type="submission" date="2019-08" db="EMBL/GenBank/DDBJ databases">
        <authorList>
            <person name="Kucharzyk K."/>
            <person name="Murdoch R.W."/>
            <person name="Higgins S."/>
            <person name="Loffler F."/>
        </authorList>
    </citation>
    <scope>NUCLEOTIDE SEQUENCE</scope>
</reference>
<dbReference type="SUPFAM" id="SSF116965">
    <property type="entry name" value="Hypothetical protein MPN330"/>
    <property type="match status" value="1"/>
</dbReference>
<accession>A0A645AP33</accession>
<evidence type="ECO:0008006" key="2">
    <source>
        <dbReference type="Google" id="ProtNLM"/>
    </source>
</evidence>
<organism evidence="1">
    <name type="scientific">bioreactor metagenome</name>
    <dbReference type="NCBI Taxonomy" id="1076179"/>
    <lineage>
        <taxon>unclassified sequences</taxon>
        <taxon>metagenomes</taxon>
        <taxon>ecological metagenomes</taxon>
    </lineage>
</organism>
<dbReference type="EMBL" id="VSSQ01013939">
    <property type="protein sequence ID" value="MPM52603.1"/>
    <property type="molecule type" value="Genomic_DNA"/>
</dbReference>
<comment type="caution">
    <text evidence="1">The sequence shown here is derived from an EMBL/GenBank/DDBJ whole genome shotgun (WGS) entry which is preliminary data.</text>
</comment>